<reference evidence="1 2" key="1">
    <citation type="journal article" date="2014" name="Genome Biol. Evol.">
        <title>The genome of the myxosporean Thelohanellus kitauei shows adaptations to nutrient acquisition within its fish host.</title>
        <authorList>
            <person name="Yang Y."/>
            <person name="Xiong J."/>
            <person name="Zhou Z."/>
            <person name="Huo F."/>
            <person name="Miao W."/>
            <person name="Ran C."/>
            <person name="Liu Y."/>
            <person name="Zhang J."/>
            <person name="Feng J."/>
            <person name="Wang M."/>
            <person name="Wang M."/>
            <person name="Wang L."/>
            <person name="Yao B."/>
        </authorList>
    </citation>
    <scope>NUCLEOTIDE SEQUENCE [LARGE SCALE GENOMIC DNA]</scope>
    <source>
        <strain evidence="1">Wuqing</strain>
    </source>
</reference>
<protein>
    <submittedName>
        <fullName evidence="1">Uncharacterized protein</fullName>
    </submittedName>
</protein>
<evidence type="ECO:0000313" key="2">
    <source>
        <dbReference type="Proteomes" id="UP000031668"/>
    </source>
</evidence>
<sequence length="399" mass="47468">MVLRMLQRLKMLNEIELNVVEFYNITDSIYSIQIYQTVDAKLLSTLSKIWSAIFNGSRNKIQIDSMDKLIRMAAIFSIDLTRKLKKVDQDFSKFKLTMNKKQRLYIIYFTLVAYPLMDYSTIESLHSILTQLQDCVQNYMENPLLKGLCTENQNLIIQYYFKSLATLNTRSSSQNQKRFHGLRWFLSKNPFFKLHRSYLASNYLLSITENLKMREQLVDSFFSEVNNIIIHLIEGFSFWAYINKLQTEHKLYIYEKVKSEYLTIINEDFINRVFFESESHLLHVFDDHTPEIFKNNIYNRFKQVLASTIRLFNESNYFDKTTAKSLFGLFYNDCSRSFYIPPSLYDTPLFSDTPIVSRKSGESNYGMPIESMLRWFTLIYEMKFVFGDIKSKFTNFNFM</sequence>
<dbReference type="OrthoDB" id="10047020at2759"/>
<proteinExistence type="predicted"/>
<comment type="caution">
    <text evidence="1">The sequence shown here is derived from an EMBL/GenBank/DDBJ whole genome shotgun (WGS) entry which is preliminary data.</text>
</comment>
<organism evidence="1 2">
    <name type="scientific">Thelohanellus kitauei</name>
    <name type="common">Myxosporean</name>
    <dbReference type="NCBI Taxonomy" id="669202"/>
    <lineage>
        <taxon>Eukaryota</taxon>
        <taxon>Metazoa</taxon>
        <taxon>Cnidaria</taxon>
        <taxon>Myxozoa</taxon>
        <taxon>Myxosporea</taxon>
        <taxon>Bivalvulida</taxon>
        <taxon>Platysporina</taxon>
        <taxon>Myxobolidae</taxon>
        <taxon>Thelohanellus</taxon>
    </lineage>
</organism>
<dbReference type="AlphaFoldDB" id="A0A0C2MM58"/>
<keyword evidence="2" id="KW-1185">Reference proteome</keyword>
<gene>
    <name evidence="1" type="ORF">RF11_01055</name>
</gene>
<dbReference type="Proteomes" id="UP000031668">
    <property type="component" value="Unassembled WGS sequence"/>
</dbReference>
<dbReference type="EMBL" id="JWZT01003829">
    <property type="protein sequence ID" value="KII65450.1"/>
    <property type="molecule type" value="Genomic_DNA"/>
</dbReference>
<name>A0A0C2MM58_THEKT</name>
<evidence type="ECO:0000313" key="1">
    <source>
        <dbReference type="EMBL" id="KII65450.1"/>
    </source>
</evidence>
<accession>A0A0C2MM58</accession>